<name>G7Y618_CLOSI</name>
<proteinExistence type="predicted"/>
<sequence>MSPQKAKPEVGCPGLHTIPVGTPGHNSPMTIDTGRNAPITQSVALIHQSYRPQCVATQFPNNLNMSSPPGLGCMSMLSRFPVIETVAAGTNVPMALWRRPWTEHVLRYGTVLQLPQTCEGLGKLLPEVNTSSSVRLGCPLPTFIYNFVVHTTRDDSIPTSDTCGVEVLPGHSLTDINNTALIGSDLKLITLHELWKLGHVLRTPVDRIPPRSILKEPPALVYLDVTQLGPAFTHQSSVTHLSDSGRRKATAELIPEKQDSPIYRRRDSFLTKASTTLIMNYFRTPTLERVVVIRFDCRRFSKSLHSDIVRFMKTLLKVDIK</sequence>
<protein>
    <submittedName>
        <fullName evidence="2">Uncharacterized protein</fullName>
    </submittedName>
</protein>
<evidence type="ECO:0000313" key="2">
    <source>
        <dbReference type="EMBL" id="GAA48404.1"/>
    </source>
</evidence>
<accession>G7Y618</accession>
<evidence type="ECO:0000256" key="1">
    <source>
        <dbReference type="SAM" id="MobiDB-lite"/>
    </source>
</evidence>
<feature type="region of interest" description="Disordered" evidence="1">
    <location>
        <begin position="1"/>
        <end position="33"/>
    </location>
</feature>
<evidence type="ECO:0000313" key="3">
    <source>
        <dbReference type="Proteomes" id="UP000008909"/>
    </source>
</evidence>
<dbReference type="EMBL" id="DF142887">
    <property type="protein sequence ID" value="GAA48404.1"/>
    <property type="molecule type" value="Genomic_DNA"/>
</dbReference>
<organism evidence="2 3">
    <name type="scientific">Clonorchis sinensis</name>
    <name type="common">Chinese liver fluke</name>
    <dbReference type="NCBI Taxonomy" id="79923"/>
    <lineage>
        <taxon>Eukaryota</taxon>
        <taxon>Metazoa</taxon>
        <taxon>Spiralia</taxon>
        <taxon>Lophotrochozoa</taxon>
        <taxon>Platyhelminthes</taxon>
        <taxon>Trematoda</taxon>
        <taxon>Digenea</taxon>
        <taxon>Opisthorchiida</taxon>
        <taxon>Opisthorchiata</taxon>
        <taxon>Opisthorchiidae</taxon>
        <taxon>Clonorchis</taxon>
    </lineage>
</organism>
<gene>
    <name evidence="2" type="ORF">CLF_101565</name>
</gene>
<reference evidence="2" key="1">
    <citation type="journal article" date="2011" name="Genome Biol.">
        <title>The draft genome of the carcinogenic human liver fluke Clonorchis sinensis.</title>
        <authorList>
            <person name="Wang X."/>
            <person name="Chen W."/>
            <person name="Huang Y."/>
            <person name="Sun J."/>
            <person name="Men J."/>
            <person name="Liu H."/>
            <person name="Luo F."/>
            <person name="Guo L."/>
            <person name="Lv X."/>
            <person name="Deng C."/>
            <person name="Zhou C."/>
            <person name="Fan Y."/>
            <person name="Li X."/>
            <person name="Huang L."/>
            <person name="Hu Y."/>
            <person name="Liang C."/>
            <person name="Hu X."/>
            <person name="Xu J."/>
            <person name="Yu X."/>
        </authorList>
    </citation>
    <scope>NUCLEOTIDE SEQUENCE [LARGE SCALE GENOMIC DNA]</scope>
    <source>
        <strain evidence="2">Henan</strain>
    </source>
</reference>
<keyword evidence="3" id="KW-1185">Reference proteome</keyword>
<reference key="2">
    <citation type="submission" date="2011-10" db="EMBL/GenBank/DDBJ databases">
        <title>The genome and transcriptome sequence of Clonorchis sinensis provide insights into the carcinogenic liver fluke.</title>
        <authorList>
            <person name="Wang X."/>
            <person name="Huang Y."/>
            <person name="Chen W."/>
            <person name="Liu H."/>
            <person name="Guo L."/>
            <person name="Chen Y."/>
            <person name="Luo F."/>
            <person name="Zhou W."/>
            <person name="Sun J."/>
            <person name="Mao Q."/>
            <person name="Liang P."/>
            <person name="Zhou C."/>
            <person name="Tian Y."/>
            <person name="Men J."/>
            <person name="Lv X."/>
            <person name="Huang L."/>
            <person name="Zhou J."/>
            <person name="Hu Y."/>
            <person name="Li R."/>
            <person name="Zhang F."/>
            <person name="Lei H."/>
            <person name="Li X."/>
            <person name="Hu X."/>
            <person name="Liang C."/>
            <person name="Xu J."/>
            <person name="Wu Z."/>
            <person name="Yu X."/>
        </authorList>
    </citation>
    <scope>NUCLEOTIDE SEQUENCE</scope>
    <source>
        <strain>Henan</strain>
    </source>
</reference>
<dbReference type="AlphaFoldDB" id="G7Y618"/>
<dbReference type="Proteomes" id="UP000008909">
    <property type="component" value="Unassembled WGS sequence"/>
</dbReference>